<dbReference type="EMBL" id="VULT01000004">
    <property type="protein sequence ID" value="MSS16797.1"/>
    <property type="molecule type" value="Genomic_DNA"/>
</dbReference>
<feature type="binding site" evidence="13">
    <location>
        <position position="226"/>
    </location>
    <ligand>
        <name>NAD(+)</name>
        <dbReference type="ChEBI" id="CHEBI:57540"/>
    </ligand>
</feature>
<evidence type="ECO:0000256" key="1">
    <source>
        <dbReference type="ARBA" id="ARBA00004884"/>
    </source>
</evidence>
<dbReference type="UniPathway" id="UPA00033">
    <property type="reaction ID" value="UER00034"/>
</dbReference>
<dbReference type="GO" id="GO:0019878">
    <property type="term" value="P:lysine biosynthetic process via aminoadipic acid"/>
    <property type="evidence" value="ECO:0007669"/>
    <property type="project" value="UniProtKB-UniPathway"/>
</dbReference>
<feature type="binding site" evidence="13">
    <location>
        <position position="283"/>
    </location>
    <ligand>
        <name>NAD(+)</name>
        <dbReference type="ChEBI" id="CHEBI:57540"/>
    </ligand>
</feature>
<evidence type="ECO:0000256" key="12">
    <source>
        <dbReference type="PIRSR" id="PIRSR018250-1"/>
    </source>
</evidence>
<evidence type="ECO:0000259" key="14">
    <source>
        <dbReference type="SMART" id="SM01002"/>
    </source>
</evidence>
<sequence>MKIGLIKETKTPVDNRVALTPQQAAWLQSNFPIKIVAQSSDVRVFADDEYIKNGIAVSDVVDDCDLLLGIKEVTPDELVYGGRYMFFSHIAKKQPYNKKLLRALIRRGITLTDYEYILGEDGRRCVAFGYYAGAVGAYNAIRLYGLKYGKFSLPKPNQRWTINNLTLEVAKVYQLLRYDKVRILVTGSGRAAKGAMAVLGQLSRKNIAVDRVGSDKMVTSIDGHYDRTEYHLHPSIYKSKFMDYTKMYDILVSCHYWDTKAPVFLTDELMQANDNRMRVIADVTCDINGSIACTIRPSTHAQPFYDYSPFSHAEMPLFADEKNISVMAVDTLPNALPACASKDFGYMLAHYVLIPILKGEKTAVSRATIVDCGEITKRYQYLKSWLEG</sequence>
<dbReference type="PANTHER" id="PTHR11133:SF23">
    <property type="entry name" value="SACCHAROPINE DEHYDROGENASE [NAD(+), L-LYSINE-FORMING]"/>
    <property type="match status" value="1"/>
</dbReference>
<feature type="active site" description="Proton acceptor" evidence="12">
    <location>
        <position position="71"/>
    </location>
</feature>
<dbReference type="SMART" id="SM01003">
    <property type="entry name" value="AlaDh_PNT_N"/>
    <property type="match status" value="1"/>
</dbReference>
<evidence type="ECO:0000256" key="13">
    <source>
        <dbReference type="PIRSR" id="PIRSR018250-3"/>
    </source>
</evidence>
<comment type="pathway">
    <text evidence="1">Amino-acid biosynthesis; L-lysine biosynthesis via AAA pathway; L-lysine from L-alpha-aminoadipate (fungal route): step 3/3.</text>
</comment>
<dbReference type="Pfam" id="PF05222">
    <property type="entry name" value="AlaDh_PNT_N"/>
    <property type="match status" value="1"/>
</dbReference>
<dbReference type="PIRSF" id="PIRSF018250">
    <property type="entry name" value="Saccharopine_DH_Lys"/>
    <property type="match status" value="1"/>
</dbReference>
<dbReference type="PANTHER" id="PTHR11133">
    <property type="entry name" value="SACCHAROPINE DEHYDROGENASE"/>
    <property type="match status" value="1"/>
</dbReference>
<dbReference type="InterPro" id="IPR007698">
    <property type="entry name" value="AlaDH/PNT_NAD(H)-bd"/>
</dbReference>
<feature type="active site" description="Proton donor" evidence="12">
    <location>
        <position position="89"/>
    </location>
</feature>
<dbReference type="GO" id="GO:0004754">
    <property type="term" value="F:saccharopine dehydrogenase (NAD+, L-lysine-forming) activity"/>
    <property type="evidence" value="ECO:0007669"/>
    <property type="project" value="UniProtKB-EC"/>
</dbReference>
<accession>A0A6L5XAV7</accession>
<protein>
    <recommendedName>
        <fullName evidence="5">Saccharopine dehydrogenase [NAD(+), L-lysine-forming]</fullName>
        <ecNumber evidence="4">1.5.1.7</ecNumber>
    </recommendedName>
    <alternativeName>
        <fullName evidence="10">Lysine--2-oxoglutarate reductase</fullName>
    </alternativeName>
</protein>
<keyword evidence="6" id="KW-0028">Amino-acid biosynthesis</keyword>
<evidence type="ECO:0000313" key="17">
    <source>
        <dbReference type="Proteomes" id="UP000483362"/>
    </source>
</evidence>
<keyword evidence="17" id="KW-1185">Reference proteome</keyword>
<gene>
    <name evidence="16" type="ORF">FYJ29_03315</name>
</gene>
<evidence type="ECO:0000256" key="6">
    <source>
        <dbReference type="ARBA" id="ARBA00022605"/>
    </source>
</evidence>
<comment type="subunit">
    <text evidence="3">Monomer.</text>
</comment>
<dbReference type="EC" id="1.5.1.7" evidence="4"/>
<evidence type="ECO:0000256" key="8">
    <source>
        <dbReference type="ARBA" id="ARBA00023027"/>
    </source>
</evidence>
<comment type="catalytic activity">
    <reaction evidence="11">
        <text>L-saccharopine + NAD(+) + H2O = L-lysine + 2-oxoglutarate + NADH + H(+)</text>
        <dbReference type="Rhea" id="RHEA:12440"/>
        <dbReference type="ChEBI" id="CHEBI:15377"/>
        <dbReference type="ChEBI" id="CHEBI:15378"/>
        <dbReference type="ChEBI" id="CHEBI:16810"/>
        <dbReference type="ChEBI" id="CHEBI:32551"/>
        <dbReference type="ChEBI" id="CHEBI:57540"/>
        <dbReference type="ChEBI" id="CHEBI:57945"/>
        <dbReference type="ChEBI" id="CHEBI:57951"/>
        <dbReference type="EC" id="1.5.1.7"/>
    </reaction>
</comment>
<feature type="binding site" evidence="13">
    <location>
        <begin position="189"/>
        <end position="190"/>
    </location>
    <ligand>
        <name>NAD(+)</name>
        <dbReference type="ChEBI" id="CHEBI:57540"/>
    </ligand>
</feature>
<dbReference type="InterPro" id="IPR007886">
    <property type="entry name" value="AlaDH/PNT_N"/>
</dbReference>
<dbReference type="AlphaFoldDB" id="A0A6L5XAV7"/>
<evidence type="ECO:0000256" key="2">
    <source>
        <dbReference type="ARBA" id="ARBA00005689"/>
    </source>
</evidence>
<evidence type="ECO:0000256" key="4">
    <source>
        <dbReference type="ARBA" id="ARBA00012847"/>
    </source>
</evidence>
<dbReference type="GO" id="GO:0005737">
    <property type="term" value="C:cytoplasm"/>
    <property type="evidence" value="ECO:0007669"/>
    <property type="project" value="TreeGrafter"/>
</dbReference>
<dbReference type="SUPFAM" id="SSF52283">
    <property type="entry name" value="Formate/glycerate dehydrogenase catalytic domain-like"/>
    <property type="match status" value="1"/>
</dbReference>
<evidence type="ECO:0000313" key="16">
    <source>
        <dbReference type="EMBL" id="MSS16797.1"/>
    </source>
</evidence>
<keyword evidence="8 13" id="KW-0520">NAD</keyword>
<reference evidence="16 17" key="1">
    <citation type="submission" date="2019-08" db="EMBL/GenBank/DDBJ databases">
        <title>In-depth cultivation of the pig gut microbiome towards novel bacterial diversity and tailored functional studies.</title>
        <authorList>
            <person name="Wylensek D."/>
            <person name="Hitch T.C.A."/>
            <person name="Clavel T."/>
        </authorList>
    </citation>
    <scope>NUCLEOTIDE SEQUENCE [LARGE SCALE GENOMIC DNA]</scope>
    <source>
        <strain evidence="16 17">Oil-RF-744-WCA-WT-10</strain>
    </source>
</reference>
<comment type="similarity">
    <text evidence="2">Belongs to the AlaDH/PNT family.</text>
</comment>
<name>A0A6L5XAV7_9BACT</name>
<dbReference type="Proteomes" id="UP000483362">
    <property type="component" value="Unassembled WGS sequence"/>
</dbReference>
<feature type="domain" description="Alanine dehydrogenase/pyridine nucleotide transhydrogenase NAD(H)-binding" evidence="14">
    <location>
        <begin position="167"/>
        <end position="328"/>
    </location>
</feature>
<feature type="binding site" evidence="13">
    <location>
        <position position="256"/>
    </location>
    <ligand>
        <name>NAD(+)</name>
        <dbReference type="ChEBI" id="CHEBI:57540"/>
    </ligand>
</feature>
<proteinExistence type="inferred from homology"/>
<dbReference type="InterPro" id="IPR027281">
    <property type="entry name" value="Lys1"/>
</dbReference>
<evidence type="ECO:0000256" key="3">
    <source>
        <dbReference type="ARBA" id="ARBA00011245"/>
    </source>
</evidence>
<dbReference type="RefSeq" id="WP_154328260.1">
    <property type="nucleotide sequence ID" value="NZ_CP045696.1"/>
</dbReference>
<organism evidence="16 17">
    <name type="scientific">Sodaliphilus pleomorphus</name>
    <dbReference type="NCBI Taxonomy" id="2606626"/>
    <lineage>
        <taxon>Bacteria</taxon>
        <taxon>Pseudomonadati</taxon>
        <taxon>Bacteroidota</taxon>
        <taxon>Bacteroidia</taxon>
        <taxon>Bacteroidales</taxon>
        <taxon>Muribaculaceae</taxon>
        <taxon>Sodaliphilus</taxon>
    </lineage>
</organism>
<evidence type="ECO:0000259" key="15">
    <source>
        <dbReference type="SMART" id="SM01003"/>
    </source>
</evidence>
<evidence type="ECO:0000256" key="5">
    <source>
        <dbReference type="ARBA" id="ARBA00021221"/>
    </source>
</evidence>
<comment type="caution">
    <text evidence="16">The sequence shown here is derived from an EMBL/GenBank/DDBJ whole genome shotgun (WGS) entry which is preliminary data.</text>
</comment>
<dbReference type="Gene3D" id="3.40.50.720">
    <property type="entry name" value="NAD(P)-binding Rossmann-like Domain"/>
    <property type="match status" value="2"/>
</dbReference>
<evidence type="ECO:0000256" key="11">
    <source>
        <dbReference type="ARBA" id="ARBA00047860"/>
    </source>
</evidence>
<evidence type="ECO:0000256" key="7">
    <source>
        <dbReference type="ARBA" id="ARBA00023002"/>
    </source>
</evidence>
<dbReference type="CDD" id="cd05199">
    <property type="entry name" value="SDH_like"/>
    <property type="match status" value="1"/>
</dbReference>
<evidence type="ECO:0000256" key="10">
    <source>
        <dbReference type="ARBA" id="ARBA00033228"/>
    </source>
</evidence>
<feature type="domain" description="Alanine dehydrogenase/pyridine nucleotide transhydrogenase N-terminal" evidence="15">
    <location>
        <begin position="4"/>
        <end position="135"/>
    </location>
</feature>
<feature type="binding site" evidence="13">
    <location>
        <position position="123"/>
    </location>
    <ligand>
        <name>NAD(+)</name>
        <dbReference type="ChEBI" id="CHEBI:57540"/>
    </ligand>
</feature>
<keyword evidence="9" id="KW-1015">Disulfide bond</keyword>
<dbReference type="InterPro" id="IPR051168">
    <property type="entry name" value="AASS"/>
</dbReference>
<keyword evidence="7" id="KW-0560">Oxidoreductase</keyword>
<evidence type="ECO:0000256" key="9">
    <source>
        <dbReference type="ARBA" id="ARBA00023157"/>
    </source>
</evidence>
<dbReference type="SMART" id="SM01002">
    <property type="entry name" value="AlaDh_PNT_C"/>
    <property type="match status" value="1"/>
</dbReference>